<reference evidence="1 2" key="1">
    <citation type="submission" date="2011-08" db="EMBL/GenBank/DDBJ databases">
        <authorList>
            <person name="Liu Z.J."/>
            <person name="Shi F.L."/>
            <person name="Lu J.Q."/>
            <person name="Li M."/>
            <person name="Wang Z.L."/>
        </authorList>
    </citation>
    <scope>NUCLEOTIDE SEQUENCE [LARGE SCALE GENOMIC DNA]</scope>
    <source>
        <strain evidence="1 2">USNM 41457</strain>
    </source>
</reference>
<proteinExistence type="predicted"/>
<dbReference type="EMBL" id="AFBI03000043">
    <property type="protein sequence ID" value="EJW03184.1"/>
    <property type="molecule type" value="Genomic_DNA"/>
</dbReference>
<dbReference type="VEuPathDB" id="MicrosporidiaDB:EDEG_02437"/>
<reference evidence="2" key="2">
    <citation type="submission" date="2015-07" db="EMBL/GenBank/DDBJ databases">
        <title>Contrasting host-pathogen interactions and genome evolution in two generalist and specialist microsporidian pathogens of mosquitoes.</title>
        <authorList>
            <consortium name="The Broad Institute Genomics Platform"/>
            <consortium name="The Broad Institute Genome Sequencing Center for Infectious Disease"/>
            <person name="Cuomo C.A."/>
            <person name="Sanscrainte N.D."/>
            <person name="Goldberg J.M."/>
            <person name="Heiman D."/>
            <person name="Young S."/>
            <person name="Zeng Q."/>
            <person name="Becnel J.J."/>
            <person name="Birren B.W."/>
        </authorList>
    </citation>
    <scope>NUCLEOTIDE SEQUENCE [LARGE SCALE GENOMIC DNA]</scope>
    <source>
        <strain evidence="2">USNM 41457</strain>
    </source>
</reference>
<organism evidence="1 2">
    <name type="scientific">Edhazardia aedis (strain USNM 41457)</name>
    <name type="common">Microsporidian parasite</name>
    <dbReference type="NCBI Taxonomy" id="1003232"/>
    <lineage>
        <taxon>Eukaryota</taxon>
        <taxon>Fungi</taxon>
        <taxon>Fungi incertae sedis</taxon>
        <taxon>Microsporidia</taxon>
        <taxon>Edhazardia</taxon>
    </lineage>
</organism>
<accession>J9D6P1</accession>
<evidence type="ECO:0000313" key="2">
    <source>
        <dbReference type="Proteomes" id="UP000003163"/>
    </source>
</evidence>
<dbReference type="InParanoid" id="J9D6P1"/>
<protein>
    <submittedName>
        <fullName evidence="1">Uncharacterized protein</fullName>
    </submittedName>
</protein>
<sequence length="100" mass="11772">MKFYNYDSAVKKAYRVNNKDAKKATIVCENYNARRKIVLYKSSVTGTQSKKHKKMSLKSSKYKDKSITLLKSKKSGQKMKNDTIYRLKSHETRFNSKNFF</sequence>
<name>J9D6P1_EDHAE</name>
<gene>
    <name evidence="1" type="ORF">EDEG_02437</name>
</gene>
<dbReference type="Proteomes" id="UP000003163">
    <property type="component" value="Unassembled WGS sequence"/>
</dbReference>
<evidence type="ECO:0000313" key="1">
    <source>
        <dbReference type="EMBL" id="EJW03184.1"/>
    </source>
</evidence>
<dbReference type="HOGENOM" id="CLU_2306055_0_0_1"/>
<comment type="caution">
    <text evidence="1">The sequence shown here is derived from an EMBL/GenBank/DDBJ whole genome shotgun (WGS) entry which is preliminary data.</text>
</comment>
<dbReference type="AlphaFoldDB" id="J9D6P1"/>
<keyword evidence="2" id="KW-1185">Reference proteome</keyword>